<feature type="signal peptide" evidence="1">
    <location>
        <begin position="1"/>
        <end position="27"/>
    </location>
</feature>
<protein>
    <recommendedName>
        <fullName evidence="6">Alpha-L-fucosidase</fullName>
    </recommendedName>
</protein>
<dbReference type="EMBL" id="AQHY01000040">
    <property type="protein sequence ID" value="EOA52242.1"/>
    <property type="molecule type" value="Genomic_DNA"/>
</dbReference>
<evidence type="ECO:0000313" key="4">
    <source>
        <dbReference type="EMBL" id="EOA52242.1"/>
    </source>
</evidence>
<comment type="caution">
    <text evidence="4">The sequence shown here is derived from an EMBL/GenBank/DDBJ whole genome shotgun (WGS) entry which is preliminary data.</text>
</comment>
<evidence type="ECO:0000256" key="1">
    <source>
        <dbReference type="SAM" id="SignalP"/>
    </source>
</evidence>
<dbReference type="GeneID" id="60060510"/>
<evidence type="ECO:0000313" key="5">
    <source>
        <dbReference type="Proteomes" id="UP000017831"/>
    </source>
</evidence>
<dbReference type="Pfam" id="PF21307">
    <property type="entry name" value="Glyco_hydro_95_C"/>
    <property type="match status" value="1"/>
</dbReference>
<dbReference type="InterPro" id="IPR054363">
    <property type="entry name" value="GH95_cat"/>
</dbReference>
<gene>
    <name evidence="4" type="ORF">HMPREF1534_03668</name>
</gene>
<evidence type="ECO:0000259" key="2">
    <source>
        <dbReference type="Pfam" id="PF21307"/>
    </source>
</evidence>
<accession>U6R8H1</accession>
<name>U6R8H1_9BACT</name>
<keyword evidence="1" id="KW-0732">Signal</keyword>
<dbReference type="OrthoDB" id="9802600at2"/>
<dbReference type="PANTHER" id="PTHR31084">
    <property type="entry name" value="ALPHA-L-FUCOSIDASE 2"/>
    <property type="match status" value="1"/>
</dbReference>
<feature type="domain" description="Glycosyl hydrolase family 95 catalytic" evidence="3">
    <location>
        <begin position="305"/>
        <end position="604"/>
    </location>
</feature>
<dbReference type="Proteomes" id="UP000017831">
    <property type="component" value="Unassembled WGS sequence"/>
</dbReference>
<dbReference type="Gene3D" id="1.50.10.10">
    <property type="match status" value="1"/>
</dbReference>
<sequence length="759" mass="86332">MYSIIKCYLRHILAVCVVSLCVMTGTAASSVKLDVDWPQFMSKQDMVWETLPEYWYESAYMGNGMLGLMIYKEPGQNYIRLETGNCAVHDHRKGKNDLFSIGRLLTGHFALHPKGEILDGKMRVDLWNAETTADIVTTKGKIHLHSFVHSDKMIIVTKTTTEGEEKDFRWEWVPAPSESPRYLFAKGEGNWIKVPEDYPLNPAPEVTGTEKEGMSYQKLQAGGETAVAWKETVKKGERVLWVNLTHSYPESNAREISRNELEDALRCGYKNLQKTHRQWWNAYYPASFLTLPEGVKENFYWIQMYKLASATRADRALIDCTGPWLTKTPWPNAWWNLNVQLTYWPLNASDRLDLAASLENALYNNVEQLRKNIPEAYRHDALGLGRTSNFYCATEPVGIPGVSKTAEVGLLTWACHNLWLIYRHKMDDALLRDKLFPLLKGAVNYYLHFLQKEEDGKLHLPATYSPEYGSAEDCNFDLSLLRWGCLTLIQSAERLKIDDPLLPKWKTVLEELTPYPMDENGLFIGRNTPYAFSHRHYSHLLAAYPLYTLNKEHPEDVDLIERSLHFWQSKTGAHQGYSLTGASSISSALGKGNDALAYLNKLFGRFLSVNTLYRESGPVIETPLSGAQSIHDMLLQSWGGKIRVFPAVPDAWQDVAFDGLRTEGAFKVSANRKAGKTEFIQVKSLAGEPCILVTDIARPFFKGKRNLEVKQLGEHTYQVDLQKGEEMLVYPEGTSPDLIIRPIQNTSIHCFGKKLKDKK</sequence>
<proteinExistence type="predicted"/>
<dbReference type="SUPFAM" id="SSF48208">
    <property type="entry name" value="Six-hairpin glycosidases"/>
    <property type="match status" value="1"/>
</dbReference>
<feature type="domain" description="Alpha fucosidase A-like C-terminal" evidence="2">
    <location>
        <begin position="636"/>
        <end position="726"/>
    </location>
</feature>
<feature type="chain" id="PRO_5004679132" description="Alpha-L-fucosidase" evidence="1">
    <location>
        <begin position="28"/>
        <end position="759"/>
    </location>
</feature>
<dbReference type="HOGENOM" id="CLU_014621_0_0_10"/>
<dbReference type="RefSeq" id="WP_005944773.1">
    <property type="nucleotide sequence ID" value="NZ_KB890319.1"/>
</dbReference>
<dbReference type="PANTHER" id="PTHR31084:SF0">
    <property type="entry name" value="ALPHA-L-FUCOSIDASE 2"/>
    <property type="match status" value="1"/>
</dbReference>
<dbReference type="STRING" id="1121098.HMPREF1534_03668"/>
<evidence type="ECO:0000259" key="3">
    <source>
        <dbReference type="Pfam" id="PF22124"/>
    </source>
</evidence>
<organism evidence="4 5">
    <name type="scientific">Phocaeicola massiliensis B84634 = Timone 84634 = DSM 17679 = JCM 13223</name>
    <dbReference type="NCBI Taxonomy" id="1121098"/>
    <lineage>
        <taxon>Bacteria</taxon>
        <taxon>Pseudomonadati</taxon>
        <taxon>Bacteroidota</taxon>
        <taxon>Bacteroidia</taxon>
        <taxon>Bacteroidales</taxon>
        <taxon>Bacteroidaceae</taxon>
        <taxon>Phocaeicola</taxon>
    </lineage>
</organism>
<dbReference type="GO" id="GO:0005975">
    <property type="term" value="P:carbohydrate metabolic process"/>
    <property type="evidence" value="ECO:0007669"/>
    <property type="project" value="InterPro"/>
</dbReference>
<dbReference type="AlphaFoldDB" id="U6R8H1"/>
<keyword evidence="5" id="KW-1185">Reference proteome</keyword>
<dbReference type="GO" id="GO:0004560">
    <property type="term" value="F:alpha-L-fucosidase activity"/>
    <property type="evidence" value="ECO:0007669"/>
    <property type="project" value="TreeGrafter"/>
</dbReference>
<dbReference type="PATRIC" id="fig|1121098.3.peg.3747"/>
<dbReference type="Pfam" id="PF22124">
    <property type="entry name" value="Glyco_hydro_95_cat"/>
    <property type="match status" value="1"/>
</dbReference>
<evidence type="ECO:0008006" key="6">
    <source>
        <dbReference type="Google" id="ProtNLM"/>
    </source>
</evidence>
<dbReference type="eggNOG" id="COG1554">
    <property type="taxonomic scope" value="Bacteria"/>
</dbReference>
<dbReference type="InterPro" id="IPR008928">
    <property type="entry name" value="6-hairpin_glycosidase_sf"/>
</dbReference>
<dbReference type="InterPro" id="IPR012341">
    <property type="entry name" value="6hp_glycosidase-like_sf"/>
</dbReference>
<reference evidence="4 5" key="1">
    <citation type="submission" date="2013-04" db="EMBL/GenBank/DDBJ databases">
        <title>The Genome Sequence of Bacteroides massiliensis DSM 17679.</title>
        <authorList>
            <consortium name="The Broad Institute Genomics Platform"/>
            <person name="Earl A."/>
            <person name="Ward D."/>
            <person name="Feldgarden M."/>
            <person name="Gevers D."/>
            <person name="Martens E."/>
            <person name="Fenner L."/>
            <person name="Roux V."/>
            <person name="Mallet M.N."/>
            <person name="Raoult D."/>
            <person name="Walker B."/>
            <person name="Young S."/>
            <person name="Zeng Q."/>
            <person name="Gargeya S."/>
            <person name="Fitzgerald M."/>
            <person name="Haas B."/>
            <person name="Abouelleil A."/>
            <person name="Allen A.W."/>
            <person name="Alvarado L."/>
            <person name="Arachchi H.M."/>
            <person name="Berlin A.M."/>
            <person name="Chapman S.B."/>
            <person name="Gainer-Dewar J."/>
            <person name="Goldberg J."/>
            <person name="Griggs A."/>
            <person name="Gujja S."/>
            <person name="Hansen M."/>
            <person name="Howarth C."/>
            <person name="Imamovic A."/>
            <person name="Ireland A."/>
            <person name="Larimer J."/>
            <person name="McCowan C."/>
            <person name="Murphy C."/>
            <person name="Pearson M."/>
            <person name="Poon T.W."/>
            <person name="Priest M."/>
            <person name="Roberts A."/>
            <person name="Saif S."/>
            <person name="Shea T."/>
            <person name="Sisk P."/>
            <person name="Sykes S."/>
            <person name="Wortman J."/>
            <person name="Nusbaum C."/>
            <person name="Birren B."/>
        </authorList>
    </citation>
    <scope>NUCLEOTIDE SEQUENCE [LARGE SCALE GENOMIC DNA]</scope>
    <source>
        <strain evidence="5">B84634 / Timone 84634 / DSM 17679 / JCM 13223</strain>
    </source>
</reference>
<dbReference type="InterPro" id="IPR049053">
    <property type="entry name" value="AFCA-like_C"/>
</dbReference>